<evidence type="ECO:0000313" key="2">
    <source>
        <dbReference type="EMBL" id="RKQ29698.1"/>
    </source>
</evidence>
<keyword evidence="1" id="KW-0472">Membrane</keyword>
<organism evidence="2 3">
    <name type="scientific">Oceanobacillus halophilus</name>
    <dbReference type="NCBI Taxonomy" id="930130"/>
    <lineage>
        <taxon>Bacteria</taxon>
        <taxon>Bacillati</taxon>
        <taxon>Bacillota</taxon>
        <taxon>Bacilli</taxon>
        <taxon>Bacillales</taxon>
        <taxon>Bacillaceae</taxon>
        <taxon>Oceanobacillus</taxon>
    </lineage>
</organism>
<gene>
    <name evidence="2" type="ORF">D8M06_17105</name>
</gene>
<dbReference type="InterPro" id="IPR054213">
    <property type="entry name" value="DUF6920"/>
</dbReference>
<evidence type="ECO:0000256" key="1">
    <source>
        <dbReference type="SAM" id="Phobius"/>
    </source>
</evidence>
<evidence type="ECO:0000313" key="3">
    <source>
        <dbReference type="Proteomes" id="UP000269301"/>
    </source>
</evidence>
<keyword evidence="1" id="KW-0812">Transmembrane</keyword>
<dbReference type="AlphaFoldDB" id="A0A494ZTX8"/>
<dbReference type="Proteomes" id="UP000269301">
    <property type="component" value="Unassembled WGS sequence"/>
</dbReference>
<sequence>MMGFMKAFNLMKLNDFKMEISKSLGIIWLLTAFLFLIVAILYLWNIDWWWILGGAAVIISQLLIILSWQDAKVGTIANVIILVVLIIGSAAWNMNNQVKSEIQEMYQQQKSTEREVVSEAMLKDLPIPVQTWLQQIGVVGTEKIQTVSFKQKGQMKLKPDQEKWSSAEAEQYITVNDPGFVWKVNMKMMPIIPVSGIDVFKNGTGEMTMKIASVIPVVKVAENEKVNQSSLQRYLLELPWYPTAALHPSITWESIDETTAKATMEYGGTTGTATYFFDITGDLLKVSAMRYKDHDETAQLIECIGEVKNYGRVNGIKIPIEMDVSWVLDEGVFTWYKLEIYDVTFN</sequence>
<feature type="transmembrane region" description="Helical" evidence="1">
    <location>
        <begin position="75"/>
        <end position="94"/>
    </location>
</feature>
<dbReference type="EMBL" id="RBZP01000022">
    <property type="protein sequence ID" value="RKQ29698.1"/>
    <property type="molecule type" value="Genomic_DNA"/>
</dbReference>
<reference evidence="2 3" key="1">
    <citation type="journal article" date="2016" name="Int. J. Syst. Evol. Microbiol.">
        <title>Oceanobacillus halophilus sp. nov., a novel moderately halophilic bacterium from a hypersaline lake.</title>
        <authorList>
            <person name="Amoozegar M.A."/>
            <person name="Bagheri M."/>
            <person name="Makhdoumi A."/>
            <person name="Nikou M.M."/>
            <person name="Fazeli S.A.S."/>
            <person name="Schumann P."/>
            <person name="Sproer C."/>
            <person name="Sanchez-Porro C."/>
            <person name="Ventosa A."/>
        </authorList>
    </citation>
    <scope>NUCLEOTIDE SEQUENCE [LARGE SCALE GENOMIC DNA]</scope>
    <source>
        <strain evidence="2 3">DSM 23996</strain>
    </source>
</reference>
<keyword evidence="3" id="KW-1185">Reference proteome</keyword>
<proteinExistence type="predicted"/>
<accession>A0A494ZTX8</accession>
<protein>
    <submittedName>
        <fullName evidence="2">Uncharacterized protein</fullName>
    </submittedName>
</protein>
<dbReference type="OrthoDB" id="9786534at2"/>
<feature type="transmembrane region" description="Helical" evidence="1">
    <location>
        <begin position="48"/>
        <end position="68"/>
    </location>
</feature>
<dbReference type="Pfam" id="PF21900">
    <property type="entry name" value="DUF6920"/>
    <property type="match status" value="1"/>
</dbReference>
<keyword evidence="1" id="KW-1133">Transmembrane helix</keyword>
<feature type="transmembrane region" description="Helical" evidence="1">
    <location>
        <begin position="20"/>
        <end position="42"/>
    </location>
</feature>
<name>A0A494ZTX8_9BACI</name>
<comment type="caution">
    <text evidence="2">The sequence shown here is derived from an EMBL/GenBank/DDBJ whole genome shotgun (WGS) entry which is preliminary data.</text>
</comment>